<dbReference type="GO" id="GO:0004674">
    <property type="term" value="F:protein serine/threonine kinase activity"/>
    <property type="evidence" value="ECO:0007669"/>
    <property type="project" value="UniProtKB-EC"/>
</dbReference>
<dbReference type="Pfam" id="PF01453">
    <property type="entry name" value="B_lectin"/>
    <property type="match status" value="1"/>
</dbReference>
<evidence type="ECO:0000256" key="5">
    <source>
        <dbReference type="ARBA" id="ARBA00023170"/>
    </source>
</evidence>
<dbReference type="GO" id="GO:0048544">
    <property type="term" value="P:recognition of pollen"/>
    <property type="evidence" value="ECO:0007669"/>
    <property type="project" value="InterPro"/>
</dbReference>
<dbReference type="SUPFAM" id="SSF51110">
    <property type="entry name" value="alpha-D-mannose-specific plant lectins"/>
    <property type="match status" value="1"/>
</dbReference>
<evidence type="ECO:0000256" key="3">
    <source>
        <dbReference type="ARBA" id="ARBA00022729"/>
    </source>
</evidence>
<dbReference type="InterPro" id="IPR036426">
    <property type="entry name" value="Bulb-type_lectin_dom_sf"/>
</dbReference>
<comment type="subcellular location">
    <subcellularLocation>
        <location evidence="1">Membrane</location>
        <topology evidence="1">Single-pass type I membrane protein</topology>
    </subcellularLocation>
</comment>
<comment type="caution">
    <text evidence="12">The sequence shown here is derived from an EMBL/GenBank/DDBJ whole genome shotgun (WGS) entry which is preliminary data.</text>
</comment>
<feature type="transmembrane region" description="Helical" evidence="9">
    <location>
        <begin position="445"/>
        <end position="464"/>
    </location>
</feature>
<sequence length="801" mass="85577">MARIHLVLVLCVAAAALMASFCAAAGEGAAATAQELRRGFSVTHDQSYSQFQPVLADPTGAFALGFLRVNATMLDLAVLHLPSAFPLWRAIPDRPAPWSAPASLTFDGGLALTDRAANKVLWSAAAASASAGDRVILLNTSNLQIQSTSAGVVWQSFDYPSDTIVQGQNFTSAAALFTLDRRFAMRLGSNYFALYIEPPPPSSGGVAAAMYFKHTALEAKAQIVAGGGPTYARVEPDGFLAMYQKEGPPADVLSFDTFNRGVRALRRMTLEPNGNLRAYYWDGTRWALDYTAITETCELPTTCGAYSVCAQPSGGCECLANATDGSGCAAAAPASVRGSLCGTTGGEVGGLYWAVRRQGVEPVNKELLGFEHAASATDCEARCERNCSCWGAVYSNGTGYCYLLDYPAQLLVVGDERKLGYFKVRSLEEAAGRGRSGGGASGVKAALLTIGVAAVVGAAAFGAYRVWDRRRRTAADARRQLGTVDDGLSPGPYKNLGSFSSVELTNSFRSGGGGGGKDVEMVGERLQDVGIWNGSTSSAAGDASAPKPEEVKCLPGRKVKKKVSIFADMIPRGLHEGLPINSFRATPIYLVMVQQEGTEVVYPIMEEETNTSLQIRPRRPRKLLSFPHRCENDLCTDPYNFAGWTARDLRSQGFHIGRLWAAKGVYGFSTATVYKWWRRAQSSLVKTKSTKKALTEKAITVVTMFMPPMPPAPPFESDIAPASQSGAAAPSAQQITEPLMPPAASRIPPEKSTASTGLSRTYLDAGLLGPAASRSRPCYPLSIPPLRSRVIKEEEEEDEEE</sequence>
<evidence type="ECO:0000256" key="2">
    <source>
        <dbReference type="ARBA" id="ARBA00012513"/>
    </source>
</evidence>
<dbReference type="InterPro" id="IPR001480">
    <property type="entry name" value="Bulb-type_lectin_dom"/>
</dbReference>
<dbReference type="Pfam" id="PF00954">
    <property type="entry name" value="S_locus_glycop"/>
    <property type="match status" value="1"/>
</dbReference>
<dbReference type="PANTHER" id="PTHR47976">
    <property type="entry name" value="G-TYPE LECTIN S-RECEPTOR-LIKE SERINE/THREONINE-PROTEIN KINASE SD2-5"/>
    <property type="match status" value="1"/>
</dbReference>
<keyword evidence="9" id="KW-0472">Membrane</keyword>
<evidence type="ECO:0000256" key="1">
    <source>
        <dbReference type="ARBA" id="ARBA00004479"/>
    </source>
</evidence>
<evidence type="ECO:0000256" key="9">
    <source>
        <dbReference type="SAM" id="Phobius"/>
    </source>
</evidence>
<dbReference type="AlphaFoldDB" id="A0A3L6QH98"/>
<evidence type="ECO:0000313" key="12">
    <source>
        <dbReference type="EMBL" id="RLM79102.1"/>
    </source>
</evidence>
<feature type="domain" description="Bulb-type lectin" evidence="11">
    <location>
        <begin position="27"/>
        <end position="158"/>
    </location>
</feature>
<name>A0A3L6QH98_PANMI</name>
<keyword evidence="3 10" id="KW-0732">Signal</keyword>
<keyword evidence="4" id="KW-1015">Disulfide bond</keyword>
<keyword evidence="13" id="KW-1185">Reference proteome</keyword>
<feature type="region of interest" description="Disordered" evidence="8">
    <location>
        <begin position="769"/>
        <end position="801"/>
    </location>
</feature>
<protein>
    <recommendedName>
        <fullName evidence="2">non-specific serine/threonine protein kinase</fullName>
        <ecNumber evidence="2">2.7.11.1</ecNumber>
    </recommendedName>
</protein>
<comment type="catalytic activity">
    <reaction evidence="7">
        <text>L-seryl-[protein] + ATP = O-phospho-L-seryl-[protein] + ADP + H(+)</text>
        <dbReference type="Rhea" id="RHEA:17989"/>
        <dbReference type="Rhea" id="RHEA-COMP:9863"/>
        <dbReference type="Rhea" id="RHEA-COMP:11604"/>
        <dbReference type="ChEBI" id="CHEBI:15378"/>
        <dbReference type="ChEBI" id="CHEBI:29999"/>
        <dbReference type="ChEBI" id="CHEBI:30616"/>
        <dbReference type="ChEBI" id="CHEBI:83421"/>
        <dbReference type="ChEBI" id="CHEBI:456216"/>
        <dbReference type="EC" id="2.7.11.1"/>
    </reaction>
</comment>
<dbReference type="STRING" id="4540.A0A3L6QH98"/>
<evidence type="ECO:0000256" key="4">
    <source>
        <dbReference type="ARBA" id="ARBA00023157"/>
    </source>
</evidence>
<accession>A0A3L6QH98</accession>
<dbReference type="EC" id="2.7.11.1" evidence="2"/>
<keyword evidence="9" id="KW-1133">Transmembrane helix</keyword>
<dbReference type="InterPro" id="IPR003609">
    <property type="entry name" value="Pan_app"/>
</dbReference>
<dbReference type="OrthoDB" id="590879at2759"/>
<dbReference type="Proteomes" id="UP000275267">
    <property type="component" value="Unassembled WGS sequence"/>
</dbReference>
<dbReference type="InterPro" id="IPR051343">
    <property type="entry name" value="G-type_lectin_kinases/EP1-like"/>
</dbReference>
<dbReference type="InterPro" id="IPR000858">
    <property type="entry name" value="S_locus_glycoprot_dom"/>
</dbReference>
<feature type="chain" id="PRO_5018029038" description="non-specific serine/threonine protein kinase" evidence="10">
    <location>
        <begin position="25"/>
        <end position="801"/>
    </location>
</feature>
<dbReference type="GO" id="GO:0016020">
    <property type="term" value="C:membrane"/>
    <property type="evidence" value="ECO:0007669"/>
    <property type="project" value="UniProtKB-SubCell"/>
</dbReference>
<evidence type="ECO:0000256" key="8">
    <source>
        <dbReference type="SAM" id="MobiDB-lite"/>
    </source>
</evidence>
<proteinExistence type="predicted"/>
<dbReference type="Gene3D" id="2.90.10.30">
    <property type="match status" value="1"/>
</dbReference>
<evidence type="ECO:0000259" key="11">
    <source>
        <dbReference type="PROSITE" id="PS50927"/>
    </source>
</evidence>
<gene>
    <name evidence="12" type="ORF">C2845_PM12G15770</name>
</gene>
<dbReference type="GO" id="GO:0051707">
    <property type="term" value="P:response to other organism"/>
    <property type="evidence" value="ECO:0007669"/>
    <property type="project" value="UniProtKB-ARBA"/>
</dbReference>
<dbReference type="EMBL" id="PQIB02000012">
    <property type="protein sequence ID" value="RLM79102.1"/>
    <property type="molecule type" value="Genomic_DNA"/>
</dbReference>
<comment type="catalytic activity">
    <reaction evidence="6">
        <text>L-threonyl-[protein] + ATP = O-phospho-L-threonyl-[protein] + ADP + H(+)</text>
        <dbReference type="Rhea" id="RHEA:46608"/>
        <dbReference type="Rhea" id="RHEA-COMP:11060"/>
        <dbReference type="Rhea" id="RHEA-COMP:11605"/>
        <dbReference type="ChEBI" id="CHEBI:15378"/>
        <dbReference type="ChEBI" id="CHEBI:30013"/>
        <dbReference type="ChEBI" id="CHEBI:30616"/>
        <dbReference type="ChEBI" id="CHEBI:61977"/>
        <dbReference type="ChEBI" id="CHEBI:456216"/>
        <dbReference type="EC" id="2.7.11.1"/>
    </reaction>
</comment>
<evidence type="ECO:0000256" key="10">
    <source>
        <dbReference type="SAM" id="SignalP"/>
    </source>
</evidence>
<evidence type="ECO:0000256" key="7">
    <source>
        <dbReference type="ARBA" id="ARBA00048679"/>
    </source>
</evidence>
<evidence type="ECO:0000256" key="6">
    <source>
        <dbReference type="ARBA" id="ARBA00047899"/>
    </source>
</evidence>
<dbReference type="SMART" id="SM00108">
    <property type="entry name" value="B_lectin"/>
    <property type="match status" value="1"/>
</dbReference>
<dbReference type="PROSITE" id="PS50927">
    <property type="entry name" value="BULB_LECTIN"/>
    <property type="match status" value="1"/>
</dbReference>
<dbReference type="PANTHER" id="PTHR47976:SF100">
    <property type="entry name" value="PROTEIN KINASE DOMAIN-CONTAINING PROTEIN"/>
    <property type="match status" value="1"/>
</dbReference>
<dbReference type="Pfam" id="PF00024">
    <property type="entry name" value="PAN_1"/>
    <property type="match status" value="1"/>
</dbReference>
<keyword evidence="9" id="KW-0812">Transmembrane</keyword>
<keyword evidence="5" id="KW-0675">Receptor</keyword>
<evidence type="ECO:0000313" key="13">
    <source>
        <dbReference type="Proteomes" id="UP000275267"/>
    </source>
</evidence>
<feature type="signal peptide" evidence="10">
    <location>
        <begin position="1"/>
        <end position="24"/>
    </location>
</feature>
<organism evidence="12 13">
    <name type="scientific">Panicum miliaceum</name>
    <name type="common">Proso millet</name>
    <name type="synonym">Broomcorn millet</name>
    <dbReference type="NCBI Taxonomy" id="4540"/>
    <lineage>
        <taxon>Eukaryota</taxon>
        <taxon>Viridiplantae</taxon>
        <taxon>Streptophyta</taxon>
        <taxon>Embryophyta</taxon>
        <taxon>Tracheophyta</taxon>
        <taxon>Spermatophyta</taxon>
        <taxon>Magnoliopsida</taxon>
        <taxon>Liliopsida</taxon>
        <taxon>Poales</taxon>
        <taxon>Poaceae</taxon>
        <taxon>PACMAD clade</taxon>
        <taxon>Panicoideae</taxon>
        <taxon>Panicodae</taxon>
        <taxon>Paniceae</taxon>
        <taxon>Panicinae</taxon>
        <taxon>Panicum</taxon>
        <taxon>Panicum sect. Panicum</taxon>
    </lineage>
</organism>
<reference evidence="13" key="1">
    <citation type="journal article" date="2019" name="Nat. Commun.">
        <title>The genome of broomcorn millet.</title>
        <authorList>
            <person name="Zou C."/>
            <person name="Miki D."/>
            <person name="Li D."/>
            <person name="Tang Q."/>
            <person name="Xiao L."/>
            <person name="Rajput S."/>
            <person name="Deng P."/>
            <person name="Jia W."/>
            <person name="Huang R."/>
            <person name="Zhang M."/>
            <person name="Sun Y."/>
            <person name="Hu J."/>
            <person name="Fu X."/>
            <person name="Schnable P.S."/>
            <person name="Li F."/>
            <person name="Zhang H."/>
            <person name="Feng B."/>
            <person name="Zhu X."/>
            <person name="Liu R."/>
            <person name="Schnable J.C."/>
            <person name="Zhu J.-K."/>
            <person name="Zhang H."/>
        </authorList>
    </citation>
    <scope>NUCLEOTIDE SEQUENCE [LARGE SCALE GENOMIC DNA]</scope>
</reference>